<sequence length="143" mass="16008">MLSWGYEHIHEVCERPECGWSAFTCRLPMRLLSQQPSSPCQAVIPKCQRPHGWLKDSSAKLLRDWARANHFFRESLRQALAFPDECEPAAGGICGDCKSRILWRLSIPNFSKLLQDQVSTGGQSQLVLLCTLPGIRSPATSQA</sequence>
<keyword evidence="2" id="KW-1185">Reference proteome</keyword>
<dbReference type="Proteomes" id="UP000654075">
    <property type="component" value="Unassembled WGS sequence"/>
</dbReference>
<reference evidence="1" key="1">
    <citation type="submission" date="2021-02" db="EMBL/GenBank/DDBJ databases">
        <authorList>
            <person name="Dougan E. K."/>
            <person name="Rhodes N."/>
            <person name="Thang M."/>
            <person name="Chan C."/>
        </authorList>
    </citation>
    <scope>NUCLEOTIDE SEQUENCE</scope>
</reference>
<dbReference type="EMBL" id="CAJNNV010026176">
    <property type="protein sequence ID" value="CAE8617488.1"/>
    <property type="molecule type" value="Genomic_DNA"/>
</dbReference>
<comment type="caution">
    <text evidence="1">The sequence shown here is derived from an EMBL/GenBank/DDBJ whole genome shotgun (WGS) entry which is preliminary data.</text>
</comment>
<accession>A0A813FU20</accession>
<evidence type="ECO:0000313" key="2">
    <source>
        <dbReference type="Proteomes" id="UP000654075"/>
    </source>
</evidence>
<proteinExistence type="predicted"/>
<dbReference type="AlphaFoldDB" id="A0A813FU20"/>
<organism evidence="1 2">
    <name type="scientific">Polarella glacialis</name>
    <name type="common">Dinoflagellate</name>
    <dbReference type="NCBI Taxonomy" id="89957"/>
    <lineage>
        <taxon>Eukaryota</taxon>
        <taxon>Sar</taxon>
        <taxon>Alveolata</taxon>
        <taxon>Dinophyceae</taxon>
        <taxon>Suessiales</taxon>
        <taxon>Suessiaceae</taxon>
        <taxon>Polarella</taxon>
    </lineage>
</organism>
<gene>
    <name evidence="1" type="ORF">PGLA1383_LOCUS35149</name>
</gene>
<evidence type="ECO:0000313" key="1">
    <source>
        <dbReference type="EMBL" id="CAE8617488.1"/>
    </source>
</evidence>
<name>A0A813FU20_POLGL</name>
<protein>
    <submittedName>
        <fullName evidence="1">Uncharacterized protein</fullName>
    </submittedName>
</protein>